<feature type="domain" description="PAS" evidence="9">
    <location>
        <begin position="131"/>
        <end position="182"/>
    </location>
</feature>
<protein>
    <recommendedName>
        <fullName evidence="2">histidine kinase</fullName>
        <ecNumber evidence="2">2.7.13.3</ecNumber>
    </recommendedName>
</protein>
<dbReference type="InterPro" id="IPR000014">
    <property type="entry name" value="PAS"/>
</dbReference>
<evidence type="ECO:0000256" key="1">
    <source>
        <dbReference type="ARBA" id="ARBA00000085"/>
    </source>
</evidence>
<evidence type="ECO:0000256" key="4">
    <source>
        <dbReference type="ARBA" id="ARBA00022679"/>
    </source>
</evidence>
<dbReference type="EC" id="2.7.13.3" evidence="2"/>
<dbReference type="Gene3D" id="3.30.450.20">
    <property type="entry name" value="PAS domain"/>
    <property type="match status" value="1"/>
</dbReference>
<dbReference type="InterPro" id="IPR004358">
    <property type="entry name" value="Sig_transdc_His_kin-like_C"/>
</dbReference>
<feature type="domain" description="Histidine kinase" evidence="7">
    <location>
        <begin position="290"/>
        <end position="505"/>
    </location>
</feature>
<dbReference type="Pfam" id="PF00072">
    <property type="entry name" value="Response_reg"/>
    <property type="match status" value="1"/>
</dbReference>
<dbReference type="SMART" id="SM00091">
    <property type="entry name" value="PAS"/>
    <property type="match status" value="1"/>
</dbReference>
<dbReference type="InterPro" id="IPR001789">
    <property type="entry name" value="Sig_transdc_resp-reg_receiver"/>
</dbReference>
<dbReference type="EMBL" id="SGXM01000004">
    <property type="protein sequence ID" value="RZT36830.1"/>
    <property type="molecule type" value="Genomic_DNA"/>
</dbReference>
<dbReference type="Gene3D" id="3.40.50.2300">
    <property type="match status" value="1"/>
</dbReference>
<dbReference type="RefSeq" id="WP_130392445.1">
    <property type="nucleotide sequence ID" value="NZ_SGXM01000004.1"/>
</dbReference>
<dbReference type="InterPro" id="IPR005467">
    <property type="entry name" value="His_kinase_dom"/>
</dbReference>
<dbReference type="GO" id="GO:0006355">
    <property type="term" value="P:regulation of DNA-templated transcription"/>
    <property type="evidence" value="ECO:0007669"/>
    <property type="project" value="InterPro"/>
</dbReference>
<dbReference type="CDD" id="cd00082">
    <property type="entry name" value="HisKA"/>
    <property type="match status" value="1"/>
</dbReference>
<dbReference type="CDD" id="cd17534">
    <property type="entry name" value="REC_DC-like"/>
    <property type="match status" value="1"/>
</dbReference>
<evidence type="ECO:0000259" key="10">
    <source>
        <dbReference type="PROSITE" id="PS50113"/>
    </source>
</evidence>
<dbReference type="SMART" id="SM00387">
    <property type="entry name" value="HATPase_c"/>
    <property type="match status" value="1"/>
</dbReference>
<dbReference type="PANTHER" id="PTHR43047">
    <property type="entry name" value="TWO-COMPONENT HISTIDINE PROTEIN KINASE"/>
    <property type="match status" value="1"/>
</dbReference>
<evidence type="ECO:0000256" key="6">
    <source>
        <dbReference type="PROSITE-ProRule" id="PRU00169"/>
    </source>
</evidence>
<dbReference type="OrthoDB" id="8872837at2"/>
<dbReference type="NCBIfam" id="TIGR00229">
    <property type="entry name" value="sensory_box"/>
    <property type="match status" value="1"/>
</dbReference>
<dbReference type="Pfam" id="PF00512">
    <property type="entry name" value="HisKA"/>
    <property type="match status" value="1"/>
</dbReference>
<dbReference type="AlphaFoldDB" id="A0A4Q7RW00"/>
<dbReference type="Proteomes" id="UP000291078">
    <property type="component" value="Unassembled WGS sequence"/>
</dbReference>
<evidence type="ECO:0000259" key="7">
    <source>
        <dbReference type="PROSITE" id="PS50109"/>
    </source>
</evidence>
<gene>
    <name evidence="11" type="ORF">EV147_3494</name>
</gene>
<reference evidence="11 12" key="1">
    <citation type="journal article" date="2015" name="Stand. Genomic Sci.">
        <title>Genomic Encyclopedia of Bacterial and Archaeal Type Strains, Phase III: the genomes of soil and plant-associated and newly described type strains.</title>
        <authorList>
            <person name="Whitman W.B."/>
            <person name="Woyke T."/>
            <person name="Klenk H.P."/>
            <person name="Zhou Y."/>
            <person name="Lilburn T.G."/>
            <person name="Beck B.J."/>
            <person name="De Vos P."/>
            <person name="Vandamme P."/>
            <person name="Eisen J.A."/>
            <person name="Garrity G."/>
            <person name="Hugenholtz P."/>
            <person name="Kyrpides N.C."/>
        </authorList>
    </citation>
    <scope>NUCLEOTIDE SEQUENCE [LARGE SCALE GENOMIC DNA]</scope>
    <source>
        <strain evidence="11 12">ASC-9842</strain>
    </source>
</reference>
<dbReference type="SUPFAM" id="SSF55785">
    <property type="entry name" value="PYP-like sensor domain (PAS domain)"/>
    <property type="match status" value="1"/>
</dbReference>
<dbReference type="SMART" id="SM00388">
    <property type="entry name" value="HisKA"/>
    <property type="match status" value="1"/>
</dbReference>
<dbReference type="SMART" id="SM00448">
    <property type="entry name" value="REC"/>
    <property type="match status" value="1"/>
</dbReference>
<dbReference type="Gene3D" id="3.30.565.10">
    <property type="entry name" value="Histidine kinase-like ATPase, C-terminal domain"/>
    <property type="match status" value="1"/>
</dbReference>
<dbReference type="InterPro" id="IPR036890">
    <property type="entry name" value="HATPase_C_sf"/>
</dbReference>
<sequence>MREYSILVVEDDRIVARDIAQQLTKEGYQVIGMVSTGEEALDVCEQTVPDLVLMDLRLAGKLDGIEVATRLRNGKIPVVFLTAYADRETVRRATLAEPFGYLIKPFEDAQLRSVVQMALYKHAAEERLRESESCLAATLSSIGDAVIATDREGRVVFMNPAAEAMTGWQSLGARGKSVAEVFGEFRSEMGAVQRLVDDAVESATVGDQGTETSLTQRVFGRAELVRKDGREYTLDYRASPILSDKRTSSGAVLVFRDITSNLAVESALRSAQEELERVSRVMTMGELTASIAHEITQPLTGVINYASAGLNFLRRDPPDLAEVRDILVSIVKDGRRAADVVDSLRALARKSRPNVSTFDLNDMVRDVIGLTKRDVERSGTRLVIALTPQPCPVAADLIQMRQVLLNLVRNAVEAMTETEREVRLLRVTSSRTAGGRIQVTVEDNGPGLTGEPARIFEPFYTTKEGGMGMGLSICRSIVDAHDGHLTGTTSPSGGAAFSFELPMARGSDGTA</sequence>
<evidence type="ECO:0000256" key="2">
    <source>
        <dbReference type="ARBA" id="ARBA00012438"/>
    </source>
</evidence>
<evidence type="ECO:0000259" key="8">
    <source>
        <dbReference type="PROSITE" id="PS50110"/>
    </source>
</evidence>
<dbReference type="PROSITE" id="PS50110">
    <property type="entry name" value="RESPONSE_REGULATORY"/>
    <property type="match status" value="1"/>
</dbReference>
<dbReference type="GO" id="GO:0009927">
    <property type="term" value="F:histidine phosphotransfer kinase activity"/>
    <property type="evidence" value="ECO:0007669"/>
    <property type="project" value="TreeGrafter"/>
</dbReference>
<dbReference type="GO" id="GO:0000155">
    <property type="term" value="F:phosphorelay sensor kinase activity"/>
    <property type="evidence" value="ECO:0007669"/>
    <property type="project" value="InterPro"/>
</dbReference>
<feature type="domain" description="Response regulatory" evidence="8">
    <location>
        <begin position="5"/>
        <end position="119"/>
    </location>
</feature>
<dbReference type="CDD" id="cd00130">
    <property type="entry name" value="PAS"/>
    <property type="match status" value="1"/>
</dbReference>
<evidence type="ECO:0000259" key="9">
    <source>
        <dbReference type="PROSITE" id="PS50112"/>
    </source>
</evidence>
<feature type="modified residue" description="4-aspartylphosphate" evidence="6">
    <location>
        <position position="55"/>
    </location>
</feature>
<comment type="catalytic activity">
    <reaction evidence="1">
        <text>ATP + protein L-histidine = ADP + protein N-phospho-L-histidine.</text>
        <dbReference type="EC" id="2.7.13.3"/>
    </reaction>
</comment>
<feature type="domain" description="PAC" evidence="10">
    <location>
        <begin position="218"/>
        <end position="270"/>
    </location>
</feature>
<dbReference type="PRINTS" id="PR00344">
    <property type="entry name" value="BCTRLSENSOR"/>
</dbReference>
<dbReference type="Pfam" id="PF02518">
    <property type="entry name" value="HATPase_c"/>
    <property type="match status" value="1"/>
</dbReference>
<evidence type="ECO:0000256" key="3">
    <source>
        <dbReference type="ARBA" id="ARBA00022553"/>
    </source>
</evidence>
<dbReference type="InterPro" id="IPR013767">
    <property type="entry name" value="PAS_fold"/>
</dbReference>
<evidence type="ECO:0000313" key="12">
    <source>
        <dbReference type="Proteomes" id="UP000291078"/>
    </source>
</evidence>
<proteinExistence type="predicted"/>
<dbReference type="InterPro" id="IPR000700">
    <property type="entry name" value="PAS-assoc_C"/>
</dbReference>
<dbReference type="SUPFAM" id="SSF47384">
    <property type="entry name" value="Homodimeric domain of signal transducing histidine kinase"/>
    <property type="match status" value="1"/>
</dbReference>
<dbReference type="InterPro" id="IPR036097">
    <property type="entry name" value="HisK_dim/P_sf"/>
</dbReference>
<dbReference type="InterPro" id="IPR011006">
    <property type="entry name" value="CheY-like_superfamily"/>
</dbReference>
<dbReference type="Gene3D" id="1.10.287.130">
    <property type="match status" value="1"/>
</dbReference>
<dbReference type="SUPFAM" id="SSF52172">
    <property type="entry name" value="CheY-like"/>
    <property type="match status" value="1"/>
</dbReference>
<dbReference type="PROSITE" id="PS50113">
    <property type="entry name" value="PAC"/>
    <property type="match status" value="1"/>
</dbReference>
<dbReference type="PANTHER" id="PTHR43047:SF72">
    <property type="entry name" value="OSMOSENSING HISTIDINE PROTEIN KINASE SLN1"/>
    <property type="match status" value="1"/>
</dbReference>
<keyword evidence="3 6" id="KW-0597">Phosphoprotein</keyword>
<name>A0A4Q7RW00_9BURK</name>
<evidence type="ECO:0000256" key="5">
    <source>
        <dbReference type="ARBA" id="ARBA00022777"/>
    </source>
</evidence>
<organism evidence="11 12">
    <name type="scientific">Cupriavidus agavae</name>
    <dbReference type="NCBI Taxonomy" id="1001822"/>
    <lineage>
        <taxon>Bacteria</taxon>
        <taxon>Pseudomonadati</taxon>
        <taxon>Pseudomonadota</taxon>
        <taxon>Betaproteobacteria</taxon>
        <taxon>Burkholderiales</taxon>
        <taxon>Burkholderiaceae</taxon>
        <taxon>Cupriavidus</taxon>
    </lineage>
</organism>
<dbReference type="GO" id="GO:0005886">
    <property type="term" value="C:plasma membrane"/>
    <property type="evidence" value="ECO:0007669"/>
    <property type="project" value="TreeGrafter"/>
</dbReference>
<comment type="caution">
    <text evidence="11">The sequence shown here is derived from an EMBL/GenBank/DDBJ whole genome shotgun (WGS) entry which is preliminary data.</text>
</comment>
<dbReference type="PROSITE" id="PS50109">
    <property type="entry name" value="HIS_KIN"/>
    <property type="match status" value="1"/>
</dbReference>
<keyword evidence="12" id="KW-1185">Reference proteome</keyword>
<dbReference type="InterPro" id="IPR003594">
    <property type="entry name" value="HATPase_dom"/>
</dbReference>
<dbReference type="Pfam" id="PF00989">
    <property type="entry name" value="PAS"/>
    <property type="match status" value="1"/>
</dbReference>
<dbReference type="InterPro" id="IPR003661">
    <property type="entry name" value="HisK_dim/P_dom"/>
</dbReference>
<keyword evidence="4" id="KW-0808">Transferase</keyword>
<dbReference type="SUPFAM" id="SSF55874">
    <property type="entry name" value="ATPase domain of HSP90 chaperone/DNA topoisomerase II/histidine kinase"/>
    <property type="match status" value="1"/>
</dbReference>
<keyword evidence="5" id="KW-0418">Kinase</keyword>
<accession>A0A4Q7RW00</accession>
<evidence type="ECO:0000313" key="11">
    <source>
        <dbReference type="EMBL" id="RZT36830.1"/>
    </source>
</evidence>
<dbReference type="InterPro" id="IPR035965">
    <property type="entry name" value="PAS-like_dom_sf"/>
</dbReference>
<dbReference type="PROSITE" id="PS50112">
    <property type="entry name" value="PAS"/>
    <property type="match status" value="1"/>
</dbReference>